<feature type="region of interest" description="Disordered" evidence="1">
    <location>
        <begin position="1"/>
        <end position="35"/>
    </location>
</feature>
<evidence type="ECO:0000313" key="2">
    <source>
        <dbReference type="EMBL" id="DAF63718.1"/>
    </source>
</evidence>
<feature type="region of interest" description="Disordered" evidence="1">
    <location>
        <begin position="297"/>
        <end position="327"/>
    </location>
</feature>
<proteinExistence type="predicted"/>
<name>A0A8S5TK90_9CAUD</name>
<sequence>MYTEEDAGSRDMFEDTVGEREPNAVDPVTDSEAASDDSFMNDLLKAHGIGDPSKIKFEGDDGVVSERNWKDLTDEERLNILSPSGTTETSQYSEEEISLINKIREAQLSPSEYLETLKVKETAPTVPSYEIDGISDDELFVLDALDKYGEENITDEQLEALLQNAKNDPDLYEKAIANLRSVYKQREDEYRYREQQEQEAQREQEFTEFSNSILKEIQSLDNLGGQGIELSVDDMNEIANYILSRDDEGNSEFSRTMNDPKKFVELAFWALKGNDVMNEISSQIKAAYDKGVEAGKKGHSPLAFGNGQNNNVTTRNEPLAANSLDVE</sequence>
<dbReference type="EMBL" id="BK032843">
    <property type="protein sequence ID" value="DAF63718.1"/>
    <property type="molecule type" value="Genomic_DNA"/>
</dbReference>
<organism evidence="2">
    <name type="scientific">Podoviridae sp. ctz6O13</name>
    <dbReference type="NCBI Taxonomy" id="2827757"/>
    <lineage>
        <taxon>Viruses</taxon>
        <taxon>Duplodnaviria</taxon>
        <taxon>Heunggongvirae</taxon>
        <taxon>Uroviricota</taxon>
        <taxon>Caudoviricetes</taxon>
    </lineage>
</organism>
<protein>
    <submittedName>
        <fullName evidence="2">Uncharacterized protein</fullName>
    </submittedName>
</protein>
<feature type="compositionally biased region" description="Polar residues" evidence="1">
    <location>
        <begin position="306"/>
        <end position="316"/>
    </location>
</feature>
<evidence type="ECO:0000256" key="1">
    <source>
        <dbReference type="SAM" id="MobiDB-lite"/>
    </source>
</evidence>
<feature type="compositionally biased region" description="Basic and acidic residues" evidence="1">
    <location>
        <begin position="7"/>
        <end position="23"/>
    </location>
</feature>
<reference evidence="2" key="1">
    <citation type="journal article" date="2021" name="Proc. Natl. Acad. Sci. U.S.A.">
        <title>A Catalog of Tens of Thousands of Viruses from Human Metagenomes Reveals Hidden Associations with Chronic Diseases.</title>
        <authorList>
            <person name="Tisza M.J."/>
            <person name="Buck C.B."/>
        </authorList>
    </citation>
    <scope>NUCLEOTIDE SEQUENCE</scope>
    <source>
        <strain evidence="2">Ctz6O13</strain>
    </source>
</reference>
<accession>A0A8S5TK90</accession>